<organism evidence="11 12">
    <name type="scientific">Candidatus Kaiserbacteria bacterium CG10_big_fil_rev_8_21_14_0_10_49_17</name>
    <dbReference type="NCBI Taxonomy" id="1974609"/>
    <lineage>
        <taxon>Bacteria</taxon>
        <taxon>Candidatus Kaiseribacteriota</taxon>
    </lineage>
</organism>
<dbReference type="GO" id="GO:0019843">
    <property type="term" value="F:rRNA binding"/>
    <property type="evidence" value="ECO:0007669"/>
    <property type="project" value="UniProtKB-UniRule"/>
</dbReference>
<keyword evidence="3 7" id="KW-0694">RNA-binding</keyword>
<evidence type="ECO:0000313" key="11">
    <source>
        <dbReference type="EMBL" id="PIT91205.1"/>
    </source>
</evidence>
<dbReference type="GO" id="GO:0003735">
    <property type="term" value="F:structural constituent of ribosome"/>
    <property type="evidence" value="ECO:0007669"/>
    <property type="project" value="InterPro"/>
</dbReference>
<dbReference type="GO" id="GO:0006412">
    <property type="term" value="P:translation"/>
    <property type="evidence" value="ECO:0007669"/>
    <property type="project" value="UniProtKB-UniRule"/>
</dbReference>
<dbReference type="PANTHER" id="PTHR13501:SF8">
    <property type="entry name" value="LARGE RIBOSOMAL SUBUNIT PROTEIN UL22M"/>
    <property type="match status" value="1"/>
</dbReference>
<evidence type="ECO:0000256" key="10">
    <source>
        <dbReference type="RuleBase" id="RU004008"/>
    </source>
</evidence>
<evidence type="ECO:0000256" key="2">
    <source>
        <dbReference type="ARBA" id="ARBA00022730"/>
    </source>
</evidence>
<dbReference type="InterPro" id="IPR005727">
    <property type="entry name" value="Ribosomal_uL22_bac/chlpt-type"/>
</dbReference>
<dbReference type="EMBL" id="PFBJ01000007">
    <property type="protein sequence ID" value="PIT91205.1"/>
    <property type="molecule type" value="Genomic_DNA"/>
</dbReference>
<comment type="function">
    <text evidence="7 10">This protein binds specifically to 23S rRNA; its binding is stimulated by other ribosomal proteins, e.g., L4, L17, and L20. It is important during the early stages of 50S assembly. It makes multiple contacts with different domains of the 23S rRNA in the assembled 50S subunit and ribosome.</text>
</comment>
<comment type="function">
    <text evidence="7">The globular domain of the protein is located near the polypeptide exit tunnel on the outside of the subunit, while an extended beta-hairpin is found that lines the wall of the exit tunnel in the center of the 70S ribosome.</text>
</comment>
<dbReference type="InterPro" id="IPR036394">
    <property type="entry name" value="Ribosomal_uL22_sf"/>
</dbReference>
<protein>
    <recommendedName>
        <fullName evidence="6 7">Large ribosomal subunit protein uL22</fullName>
    </recommendedName>
</protein>
<evidence type="ECO:0000256" key="8">
    <source>
        <dbReference type="RuleBase" id="RU004005"/>
    </source>
</evidence>
<dbReference type="InterPro" id="IPR001063">
    <property type="entry name" value="Ribosomal_uL22"/>
</dbReference>
<comment type="similarity">
    <text evidence="1 7 8">Belongs to the universal ribosomal protein uL22 family.</text>
</comment>
<dbReference type="NCBIfam" id="TIGR01044">
    <property type="entry name" value="rplV_bact"/>
    <property type="match status" value="1"/>
</dbReference>
<accession>A0A2M6WEN4</accession>
<dbReference type="InterPro" id="IPR047867">
    <property type="entry name" value="Ribosomal_uL22_bac/org-type"/>
</dbReference>
<evidence type="ECO:0000256" key="4">
    <source>
        <dbReference type="ARBA" id="ARBA00022980"/>
    </source>
</evidence>
<evidence type="ECO:0000313" key="12">
    <source>
        <dbReference type="Proteomes" id="UP000228809"/>
    </source>
</evidence>
<dbReference type="CDD" id="cd00336">
    <property type="entry name" value="Ribosomal_L22"/>
    <property type="match status" value="1"/>
</dbReference>
<comment type="subunit">
    <text evidence="7 9">Part of the 50S ribosomal subunit.</text>
</comment>
<dbReference type="Gene3D" id="3.90.470.10">
    <property type="entry name" value="Ribosomal protein L22/L17"/>
    <property type="match status" value="1"/>
</dbReference>
<dbReference type="PANTHER" id="PTHR13501">
    <property type="entry name" value="CHLOROPLAST 50S RIBOSOMAL PROTEIN L22-RELATED"/>
    <property type="match status" value="1"/>
</dbReference>
<dbReference type="GO" id="GO:0022625">
    <property type="term" value="C:cytosolic large ribosomal subunit"/>
    <property type="evidence" value="ECO:0007669"/>
    <property type="project" value="TreeGrafter"/>
</dbReference>
<evidence type="ECO:0000256" key="5">
    <source>
        <dbReference type="ARBA" id="ARBA00023274"/>
    </source>
</evidence>
<dbReference type="HAMAP" id="MF_01331_B">
    <property type="entry name" value="Ribosomal_uL22_B"/>
    <property type="match status" value="1"/>
</dbReference>
<dbReference type="SUPFAM" id="SSF54843">
    <property type="entry name" value="Ribosomal protein L22"/>
    <property type="match status" value="1"/>
</dbReference>
<proteinExistence type="inferred from homology"/>
<sequence>MKAKLSNYRQAPRKVRLVADAIRGKRVDEALTALSAMPKRASEAMKKVVESATANAAQSGAEQKDLRIKTVTVDEGMTFMRFRPRSRGRATPIRKHTSHINIELEKTTN</sequence>
<evidence type="ECO:0000256" key="9">
    <source>
        <dbReference type="RuleBase" id="RU004006"/>
    </source>
</evidence>
<keyword evidence="4 7" id="KW-0689">Ribosomal protein</keyword>
<comment type="caution">
    <text evidence="11">The sequence shown here is derived from an EMBL/GenBank/DDBJ whole genome shotgun (WGS) entry which is preliminary data.</text>
</comment>
<keyword evidence="5 7" id="KW-0687">Ribonucleoprotein</keyword>
<reference evidence="12" key="1">
    <citation type="submission" date="2017-09" db="EMBL/GenBank/DDBJ databases">
        <title>Depth-based differentiation of microbial function through sediment-hosted aquifers and enrichment of novel symbionts in the deep terrestrial subsurface.</title>
        <authorList>
            <person name="Probst A.J."/>
            <person name="Ladd B."/>
            <person name="Jarett J.K."/>
            <person name="Geller-Mcgrath D.E."/>
            <person name="Sieber C.M.K."/>
            <person name="Emerson J.B."/>
            <person name="Anantharaman K."/>
            <person name="Thomas B.C."/>
            <person name="Malmstrom R."/>
            <person name="Stieglmeier M."/>
            <person name="Klingl A."/>
            <person name="Woyke T."/>
            <person name="Ryan C.M."/>
            <person name="Banfield J.F."/>
        </authorList>
    </citation>
    <scope>NUCLEOTIDE SEQUENCE [LARGE SCALE GENOMIC DNA]</scope>
</reference>
<dbReference type="AlphaFoldDB" id="A0A2M6WEN4"/>
<name>A0A2M6WEN4_9BACT</name>
<evidence type="ECO:0000256" key="3">
    <source>
        <dbReference type="ARBA" id="ARBA00022884"/>
    </source>
</evidence>
<evidence type="ECO:0000256" key="6">
    <source>
        <dbReference type="ARBA" id="ARBA00035207"/>
    </source>
</evidence>
<dbReference type="Proteomes" id="UP000228809">
    <property type="component" value="Unassembled WGS sequence"/>
</dbReference>
<dbReference type="Pfam" id="PF00237">
    <property type="entry name" value="Ribosomal_L22"/>
    <property type="match status" value="1"/>
</dbReference>
<evidence type="ECO:0000256" key="7">
    <source>
        <dbReference type="HAMAP-Rule" id="MF_01331"/>
    </source>
</evidence>
<keyword evidence="2 7" id="KW-0699">rRNA-binding</keyword>
<gene>
    <name evidence="7" type="primary">rplV</name>
    <name evidence="11" type="ORF">COU17_01705</name>
</gene>
<evidence type="ECO:0000256" key="1">
    <source>
        <dbReference type="ARBA" id="ARBA00009451"/>
    </source>
</evidence>